<dbReference type="AlphaFoldDB" id="A0A2K3ML62"/>
<feature type="non-terminal residue" evidence="2">
    <location>
        <position position="1"/>
    </location>
</feature>
<organism evidence="2 3">
    <name type="scientific">Trifolium pratense</name>
    <name type="common">Red clover</name>
    <dbReference type="NCBI Taxonomy" id="57577"/>
    <lineage>
        <taxon>Eukaryota</taxon>
        <taxon>Viridiplantae</taxon>
        <taxon>Streptophyta</taxon>
        <taxon>Embryophyta</taxon>
        <taxon>Tracheophyta</taxon>
        <taxon>Spermatophyta</taxon>
        <taxon>Magnoliopsida</taxon>
        <taxon>eudicotyledons</taxon>
        <taxon>Gunneridae</taxon>
        <taxon>Pentapetalae</taxon>
        <taxon>rosids</taxon>
        <taxon>fabids</taxon>
        <taxon>Fabales</taxon>
        <taxon>Fabaceae</taxon>
        <taxon>Papilionoideae</taxon>
        <taxon>50 kb inversion clade</taxon>
        <taxon>NPAAA clade</taxon>
        <taxon>Hologalegina</taxon>
        <taxon>IRL clade</taxon>
        <taxon>Trifolieae</taxon>
        <taxon>Trifolium</taxon>
    </lineage>
</organism>
<evidence type="ECO:0000259" key="1">
    <source>
        <dbReference type="Pfam" id="PF13456"/>
    </source>
</evidence>
<dbReference type="Pfam" id="PF13456">
    <property type="entry name" value="RVT_3"/>
    <property type="match status" value="1"/>
</dbReference>
<reference evidence="2 3" key="2">
    <citation type="journal article" date="2017" name="Front. Plant Sci.">
        <title>Gene Classification and Mining of Molecular Markers Useful in Red Clover (Trifolium pratense) Breeding.</title>
        <authorList>
            <person name="Istvanek J."/>
            <person name="Dluhosova J."/>
            <person name="Dluhos P."/>
            <person name="Patkova L."/>
            <person name="Nedelnik J."/>
            <person name="Repkova J."/>
        </authorList>
    </citation>
    <scope>NUCLEOTIDE SEQUENCE [LARGE SCALE GENOMIC DNA]</scope>
    <source>
        <strain evidence="3">cv. Tatra</strain>
        <tissue evidence="2">Young leaves</tissue>
    </source>
</reference>
<evidence type="ECO:0000313" key="2">
    <source>
        <dbReference type="EMBL" id="PNX91561.1"/>
    </source>
</evidence>
<accession>A0A2K3ML62</accession>
<evidence type="ECO:0000313" key="3">
    <source>
        <dbReference type="Proteomes" id="UP000236291"/>
    </source>
</evidence>
<dbReference type="PANTHER" id="PTHR47074:SF48">
    <property type="entry name" value="POLYNUCLEOTIDYL TRANSFERASE, RIBONUCLEASE H-LIKE SUPERFAMILY PROTEIN"/>
    <property type="match status" value="1"/>
</dbReference>
<dbReference type="EMBL" id="ASHM01066650">
    <property type="protein sequence ID" value="PNX91561.1"/>
    <property type="molecule type" value="Genomic_DNA"/>
</dbReference>
<comment type="caution">
    <text evidence="2">The sequence shown here is derived from an EMBL/GenBank/DDBJ whole genome shotgun (WGS) entry which is preliminary data.</text>
</comment>
<dbReference type="GO" id="GO:0003676">
    <property type="term" value="F:nucleic acid binding"/>
    <property type="evidence" value="ECO:0007669"/>
    <property type="project" value="InterPro"/>
</dbReference>
<name>A0A2K3ML62_TRIPR</name>
<proteinExistence type="predicted"/>
<feature type="domain" description="RNase H type-1" evidence="1">
    <location>
        <begin position="2"/>
        <end position="64"/>
    </location>
</feature>
<dbReference type="InterPro" id="IPR052929">
    <property type="entry name" value="RNase_H-like_EbsB-rel"/>
</dbReference>
<reference evidence="2 3" key="1">
    <citation type="journal article" date="2014" name="Am. J. Bot.">
        <title>Genome assembly and annotation for red clover (Trifolium pratense; Fabaceae).</title>
        <authorList>
            <person name="Istvanek J."/>
            <person name="Jaros M."/>
            <person name="Krenek A."/>
            <person name="Repkova J."/>
        </authorList>
    </citation>
    <scope>NUCLEOTIDE SEQUENCE [LARGE SCALE GENOMIC DNA]</scope>
    <source>
        <strain evidence="3">cv. Tatra</strain>
        <tissue evidence="2">Young leaves</tissue>
    </source>
</reference>
<dbReference type="Proteomes" id="UP000236291">
    <property type="component" value="Unassembled WGS sequence"/>
</dbReference>
<sequence>VGIGMCIRDDQGRFVKGRTEWIEPILDVEIGKAVGLLSALKWIDELQFYDTDVEIDCKSLLLLISLCT</sequence>
<dbReference type="PANTHER" id="PTHR47074">
    <property type="entry name" value="BNAC02G40300D PROTEIN"/>
    <property type="match status" value="1"/>
</dbReference>
<dbReference type="GO" id="GO:0004523">
    <property type="term" value="F:RNA-DNA hybrid ribonuclease activity"/>
    <property type="evidence" value="ECO:0007669"/>
    <property type="project" value="InterPro"/>
</dbReference>
<protein>
    <submittedName>
        <fullName evidence="2">Cytochrome p450</fullName>
    </submittedName>
</protein>
<dbReference type="InterPro" id="IPR002156">
    <property type="entry name" value="RNaseH_domain"/>
</dbReference>
<gene>
    <name evidence="2" type="ORF">L195_g047692</name>
</gene>